<dbReference type="InterPro" id="IPR005474">
    <property type="entry name" value="Transketolase_N"/>
</dbReference>
<gene>
    <name evidence="5" type="ORF">A2933_00830</name>
</gene>
<dbReference type="PANTHER" id="PTHR47514">
    <property type="entry name" value="TRANSKETOLASE N-TERMINAL SECTION-RELATED"/>
    <property type="match status" value="1"/>
</dbReference>
<organism evidence="5 6">
    <name type="scientific">Candidatus Nomurabacteria bacterium RIFCSPLOWO2_01_FULL_46_18</name>
    <dbReference type="NCBI Taxonomy" id="1801783"/>
    <lineage>
        <taxon>Bacteria</taxon>
        <taxon>Candidatus Nomuraibacteriota</taxon>
    </lineage>
</organism>
<dbReference type="Gene3D" id="3.40.50.970">
    <property type="match status" value="1"/>
</dbReference>
<evidence type="ECO:0000259" key="4">
    <source>
        <dbReference type="Pfam" id="PF00456"/>
    </source>
</evidence>
<dbReference type="Proteomes" id="UP000179381">
    <property type="component" value="Unassembled WGS sequence"/>
</dbReference>
<evidence type="ECO:0000256" key="1">
    <source>
        <dbReference type="ARBA" id="ARBA00001964"/>
    </source>
</evidence>
<accession>A0A1F6XDU8</accession>
<evidence type="ECO:0000313" key="5">
    <source>
        <dbReference type="EMBL" id="OGI92265.1"/>
    </source>
</evidence>
<dbReference type="SUPFAM" id="SSF52518">
    <property type="entry name" value="Thiamin diphosphate-binding fold (THDP-binding)"/>
    <property type="match status" value="1"/>
</dbReference>
<evidence type="ECO:0000256" key="2">
    <source>
        <dbReference type="ARBA" id="ARBA00007131"/>
    </source>
</evidence>
<name>A0A1F6XDU8_9BACT</name>
<keyword evidence="3" id="KW-0786">Thiamine pyrophosphate</keyword>
<reference evidence="5 6" key="1">
    <citation type="journal article" date="2016" name="Nat. Commun.">
        <title>Thousands of microbial genomes shed light on interconnected biogeochemical processes in an aquifer system.</title>
        <authorList>
            <person name="Anantharaman K."/>
            <person name="Brown C.T."/>
            <person name="Hug L.A."/>
            <person name="Sharon I."/>
            <person name="Castelle C.J."/>
            <person name="Probst A.J."/>
            <person name="Thomas B.C."/>
            <person name="Singh A."/>
            <person name="Wilkins M.J."/>
            <person name="Karaoz U."/>
            <person name="Brodie E.L."/>
            <person name="Williams K.H."/>
            <person name="Hubbard S.S."/>
            <person name="Banfield J.F."/>
        </authorList>
    </citation>
    <scope>NUCLEOTIDE SEQUENCE [LARGE SCALE GENOMIC DNA]</scope>
</reference>
<comment type="caution">
    <text evidence="5">The sequence shown here is derived from an EMBL/GenBank/DDBJ whole genome shotgun (WGS) entry which is preliminary data.</text>
</comment>
<evidence type="ECO:0000256" key="3">
    <source>
        <dbReference type="ARBA" id="ARBA00023052"/>
    </source>
</evidence>
<dbReference type="EMBL" id="MFVH01000014">
    <property type="protein sequence ID" value="OGI92265.1"/>
    <property type="molecule type" value="Genomic_DNA"/>
</dbReference>
<comment type="similarity">
    <text evidence="2">Belongs to the transketolase family.</text>
</comment>
<comment type="cofactor">
    <cofactor evidence="1">
        <name>thiamine diphosphate</name>
        <dbReference type="ChEBI" id="CHEBI:58937"/>
    </cofactor>
</comment>
<evidence type="ECO:0000313" key="6">
    <source>
        <dbReference type="Proteomes" id="UP000179381"/>
    </source>
</evidence>
<dbReference type="Pfam" id="PF00456">
    <property type="entry name" value="Transketolase_N"/>
    <property type="match status" value="1"/>
</dbReference>
<feature type="domain" description="Transketolase N-terminal" evidence="4">
    <location>
        <begin position="14"/>
        <end position="261"/>
    </location>
</feature>
<dbReference type="CDD" id="cd02012">
    <property type="entry name" value="TPP_TK"/>
    <property type="match status" value="1"/>
</dbReference>
<dbReference type="PANTHER" id="PTHR47514:SF1">
    <property type="entry name" value="TRANSKETOLASE N-TERMINAL SECTION-RELATED"/>
    <property type="match status" value="1"/>
</dbReference>
<sequence length="270" mass="29109">MSEAIDTAAFAVHAKNVRRMIVEMIYRAKCSHIGCSLSVADILTALYFGVLRFDPAHPDDPKRDRLIMSKGHGVAALYATLAERGFFAREELDSYGTDGTRLASHVVRNALPGTETSNGSGGHGLSLGIGMAIAARNAGNGARIFVVSGDGELEEGSVWEALLFGSHHGLANVTMVVDQNGMQSEGSTETIIGIEPLADKFRAFGWDAAVVDGHDFTQLIPAFSHSGSRPRVVIAKTTKGKGVSYMENKWQWHNSSPNDEQYKIAMEELS</sequence>
<proteinExistence type="inferred from homology"/>
<dbReference type="AlphaFoldDB" id="A0A1F6XDU8"/>
<protein>
    <submittedName>
        <fullName evidence="5">Transketolase</fullName>
    </submittedName>
</protein>
<dbReference type="InterPro" id="IPR029061">
    <property type="entry name" value="THDP-binding"/>
</dbReference>